<dbReference type="InterPro" id="IPR039693">
    <property type="entry name" value="Rtr1/RPAP2"/>
</dbReference>
<proteinExistence type="inferred from homology"/>
<sequence length="662" mass="71402">MSECLPILDYGDAQENVPVNGGVAATDAENKLSTSATGDTSDVVSSILGRPSLTHSHKPDRDPKVANETTVQASAPSVQAEAEPSERNSLPNEIKQSVAPDSAANFRMEAAEDVVKRQQAQYKIVERLLETDLASDAELYQLVCGSFNASDVDQIAEERFLAGKCGLATCSKLMQKDTSPQRKGKYRIALSEHRVYEKTGPPLFCSAACVERAMSLRLWLSGDLPGPAETSAAAPPSTGGVAGAEVCPWGSTAAALGDGVQVMQGLVKERPAVPAVAPPASDRAEDAAKVLDGYLPKERKKPEVKTAWADAELPADEGRHSAKHSDSGRHVKFTSDVKEPASPVPAPRVPVSPSSPAVPASPVASFDFEVVVDDDDVEADGGDDASARMIGRLSLVDAVEEDGEMDALLREEERLLREDEAEEEERAQRREEEEEEEEERDDKEDADSMGSDDGLSDDNPSDAGSADGDGYGGDEDRLESKSRHHAQGDGFYKRPSKKDAPKMSSAGSLLMVLNAWSTPLTAAFLRMDNVNPEEIAYGVEMPGVAPNSEEIKKACASCLFHALPDIMRKLGMKTPVQTIEAQLRGLLGTFRFRSAIPYLGNDMWKLLSLMFLQVLSEFRLPAAAEPMQSETSQHMITKLLKKAGLSKQMYDACLDMLRNPIS</sequence>
<dbReference type="PROSITE" id="PS51479">
    <property type="entry name" value="ZF_RTR1"/>
    <property type="match status" value="1"/>
</dbReference>
<dbReference type="GO" id="GO:0043175">
    <property type="term" value="F:RNA polymerase core enzyme binding"/>
    <property type="evidence" value="ECO:0007669"/>
    <property type="project" value="UniProtKB-UniRule"/>
</dbReference>
<gene>
    <name evidence="15" type="ORF">CYMTET_28536</name>
</gene>
<dbReference type="GO" id="GO:0008420">
    <property type="term" value="F:RNA polymerase II CTD heptapeptide repeat phosphatase activity"/>
    <property type="evidence" value="ECO:0007669"/>
    <property type="project" value="UniProtKB-UniRule"/>
</dbReference>
<keyword evidence="6 12" id="KW-0862">Zinc</keyword>
<feature type="compositionally biased region" description="Polar residues" evidence="13">
    <location>
        <begin position="67"/>
        <end position="77"/>
    </location>
</feature>
<feature type="compositionally biased region" description="Acidic residues" evidence="13">
    <location>
        <begin position="432"/>
        <end position="447"/>
    </location>
</feature>
<feature type="region of interest" description="Disordered" evidence="13">
    <location>
        <begin position="412"/>
        <end position="500"/>
    </location>
</feature>
<evidence type="ECO:0000256" key="7">
    <source>
        <dbReference type="ARBA" id="ARBA00022912"/>
    </source>
</evidence>
<evidence type="ECO:0000256" key="4">
    <source>
        <dbReference type="ARBA" id="ARBA00022771"/>
    </source>
</evidence>
<dbReference type="PANTHER" id="PTHR14732">
    <property type="entry name" value="RNA POLYMERASE II SUBUNIT B1 CTD PHOSPHATASE RPAP2-RELATED"/>
    <property type="match status" value="1"/>
</dbReference>
<feature type="domain" description="RTR1-type" evidence="14">
    <location>
        <begin position="142"/>
        <end position="232"/>
    </location>
</feature>
<keyword evidence="5 12" id="KW-0378">Hydrolase</keyword>
<evidence type="ECO:0000256" key="2">
    <source>
        <dbReference type="ARBA" id="ARBA00005676"/>
    </source>
</evidence>
<feature type="compositionally biased region" description="Basic and acidic residues" evidence="13">
    <location>
        <begin position="316"/>
        <end position="339"/>
    </location>
</feature>
<keyword evidence="8 12" id="KW-0539">Nucleus</keyword>
<dbReference type="Gene3D" id="1.25.40.820">
    <property type="match status" value="1"/>
</dbReference>
<comment type="caution">
    <text evidence="15">The sequence shown here is derived from an EMBL/GenBank/DDBJ whole genome shotgun (WGS) entry which is preliminary data.</text>
</comment>
<dbReference type="PANTHER" id="PTHR14732:SF0">
    <property type="entry name" value="RNA POLYMERASE II SUBUNIT B1 CTD PHOSPHATASE RPAP2-RELATED"/>
    <property type="match status" value="1"/>
</dbReference>
<protein>
    <recommendedName>
        <fullName evidence="12">RNA polymerase II subunit B1 CTD phosphatase RPAP2 homolog</fullName>
        <ecNumber evidence="12">3.1.3.16</ecNumber>
    </recommendedName>
</protein>
<feature type="compositionally biased region" description="Low complexity" evidence="13">
    <location>
        <begin position="351"/>
        <end position="361"/>
    </location>
</feature>
<dbReference type="EC" id="3.1.3.16" evidence="12"/>
<evidence type="ECO:0000256" key="9">
    <source>
        <dbReference type="ARBA" id="ARBA00047761"/>
    </source>
</evidence>
<comment type="similarity">
    <text evidence="2 11 12">Belongs to the RPAP2 family.</text>
</comment>
<feature type="compositionally biased region" description="Polar residues" evidence="13">
    <location>
        <begin position="32"/>
        <end position="44"/>
    </location>
</feature>
<evidence type="ECO:0000256" key="1">
    <source>
        <dbReference type="ARBA" id="ARBA00004123"/>
    </source>
</evidence>
<dbReference type="Proteomes" id="UP001190700">
    <property type="component" value="Unassembled WGS sequence"/>
</dbReference>
<dbReference type="EMBL" id="LGRX02016064">
    <property type="protein sequence ID" value="KAK3262622.1"/>
    <property type="molecule type" value="Genomic_DNA"/>
</dbReference>
<evidence type="ECO:0000313" key="16">
    <source>
        <dbReference type="Proteomes" id="UP001190700"/>
    </source>
</evidence>
<evidence type="ECO:0000313" key="15">
    <source>
        <dbReference type="EMBL" id="KAK3262622.1"/>
    </source>
</evidence>
<feature type="region of interest" description="Disordered" evidence="13">
    <location>
        <begin position="301"/>
        <end position="361"/>
    </location>
</feature>
<evidence type="ECO:0000256" key="3">
    <source>
        <dbReference type="ARBA" id="ARBA00022723"/>
    </source>
</evidence>
<organism evidence="15 16">
    <name type="scientific">Cymbomonas tetramitiformis</name>
    <dbReference type="NCBI Taxonomy" id="36881"/>
    <lineage>
        <taxon>Eukaryota</taxon>
        <taxon>Viridiplantae</taxon>
        <taxon>Chlorophyta</taxon>
        <taxon>Pyramimonadophyceae</taxon>
        <taxon>Pyramimonadales</taxon>
        <taxon>Pyramimonadaceae</taxon>
        <taxon>Cymbomonas</taxon>
    </lineage>
</organism>
<evidence type="ECO:0000256" key="12">
    <source>
        <dbReference type="RuleBase" id="RU367080"/>
    </source>
</evidence>
<evidence type="ECO:0000256" key="6">
    <source>
        <dbReference type="ARBA" id="ARBA00022833"/>
    </source>
</evidence>
<evidence type="ECO:0000256" key="10">
    <source>
        <dbReference type="ARBA" id="ARBA00048336"/>
    </source>
</evidence>
<evidence type="ECO:0000256" key="5">
    <source>
        <dbReference type="ARBA" id="ARBA00022801"/>
    </source>
</evidence>
<comment type="subcellular location">
    <subcellularLocation>
        <location evidence="1 12">Nucleus</location>
    </subcellularLocation>
</comment>
<comment type="catalytic activity">
    <reaction evidence="10 12">
        <text>O-phospho-L-threonyl-[protein] + H2O = L-threonyl-[protein] + phosphate</text>
        <dbReference type="Rhea" id="RHEA:47004"/>
        <dbReference type="Rhea" id="RHEA-COMP:11060"/>
        <dbReference type="Rhea" id="RHEA-COMP:11605"/>
        <dbReference type="ChEBI" id="CHEBI:15377"/>
        <dbReference type="ChEBI" id="CHEBI:30013"/>
        <dbReference type="ChEBI" id="CHEBI:43474"/>
        <dbReference type="ChEBI" id="CHEBI:61977"/>
        <dbReference type="EC" id="3.1.3.16"/>
    </reaction>
</comment>
<keyword evidence="7 12" id="KW-0904">Protein phosphatase</keyword>
<evidence type="ECO:0000256" key="13">
    <source>
        <dbReference type="SAM" id="MobiDB-lite"/>
    </source>
</evidence>
<dbReference type="AlphaFoldDB" id="A0AAE0KVU7"/>
<dbReference type="Pfam" id="PF04181">
    <property type="entry name" value="RPAP2_Rtr1"/>
    <property type="match status" value="1"/>
</dbReference>
<dbReference type="GO" id="GO:0005634">
    <property type="term" value="C:nucleus"/>
    <property type="evidence" value="ECO:0007669"/>
    <property type="project" value="UniProtKB-SubCell"/>
</dbReference>
<keyword evidence="4 12" id="KW-0863">Zinc-finger</keyword>
<keyword evidence="3 12" id="KW-0479">Metal-binding</keyword>
<dbReference type="GO" id="GO:0008270">
    <property type="term" value="F:zinc ion binding"/>
    <property type="evidence" value="ECO:0007669"/>
    <property type="project" value="UniProtKB-KW"/>
</dbReference>
<reference evidence="15 16" key="1">
    <citation type="journal article" date="2015" name="Genome Biol. Evol.">
        <title>Comparative Genomics of a Bacterivorous Green Alga Reveals Evolutionary Causalities and Consequences of Phago-Mixotrophic Mode of Nutrition.</title>
        <authorList>
            <person name="Burns J.A."/>
            <person name="Paasch A."/>
            <person name="Narechania A."/>
            <person name="Kim E."/>
        </authorList>
    </citation>
    <scope>NUCLEOTIDE SEQUENCE [LARGE SCALE GENOMIC DNA]</scope>
    <source>
        <strain evidence="15 16">PLY_AMNH</strain>
    </source>
</reference>
<comment type="catalytic activity">
    <reaction evidence="9 12">
        <text>O-phospho-L-seryl-[protein] + H2O = L-seryl-[protein] + phosphate</text>
        <dbReference type="Rhea" id="RHEA:20629"/>
        <dbReference type="Rhea" id="RHEA-COMP:9863"/>
        <dbReference type="Rhea" id="RHEA-COMP:11604"/>
        <dbReference type="ChEBI" id="CHEBI:15377"/>
        <dbReference type="ChEBI" id="CHEBI:29999"/>
        <dbReference type="ChEBI" id="CHEBI:43474"/>
        <dbReference type="ChEBI" id="CHEBI:83421"/>
        <dbReference type="EC" id="3.1.3.16"/>
    </reaction>
</comment>
<dbReference type="InterPro" id="IPR038534">
    <property type="entry name" value="Rtr1/RPAP2_sf"/>
</dbReference>
<feature type="region of interest" description="Disordered" evidence="13">
    <location>
        <begin position="32"/>
        <end position="91"/>
    </location>
</feature>
<evidence type="ECO:0000259" key="14">
    <source>
        <dbReference type="PROSITE" id="PS51479"/>
    </source>
</evidence>
<keyword evidence="16" id="KW-1185">Reference proteome</keyword>
<dbReference type="GO" id="GO:0005737">
    <property type="term" value="C:cytoplasm"/>
    <property type="evidence" value="ECO:0007669"/>
    <property type="project" value="TreeGrafter"/>
</dbReference>
<evidence type="ECO:0000256" key="8">
    <source>
        <dbReference type="ARBA" id="ARBA00023242"/>
    </source>
</evidence>
<name>A0AAE0KVU7_9CHLO</name>
<comment type="function">
    <text evidence="12">Putative RNA polymerase II subunit B1 C-terminal domain (CTD) phosphatase involved in RNA polymerase II transcription regulation.</text>
</comment>
<accession>A0AAE0KVU7</accession>
<dbReference type="InterPro" id="IPR007308">
    <property type="entry name" value="Rtr1/RPAP2_dom"/>
</dbReference>
<evidence type="ECO:0000256" key="11">
    <source>
        <dbReference type="PROSITE-ProRule" id="PRU00812"/>
    </source>
</evidence>